<dbReference type="PANTHER" id="PTHR43320:SF3">
    <property type="entry name" value="CARBOHYDRATE KINASE PFKB DOMAIN-CONTAINING PROTEIN"/>
    <property type="match status" value="1"/>
</dbReference>
<reference evidence="5 6" key="1">
    <citation type="submission" date="2020-08" db="EMBL/GenBank/DDBJ databases">
        <title>Genomic Encyclopedia of Type Strains, Phase III (KMG-III): the genomes of soil and plant-associated and newly described type strains.</title>
        <authorList>
            <person name="Whitman W."/>
        </authorList>
    </citation>
    <scope>NUCLEOTIDE SEQUENCE [LARGE SCALE GENOMIC DNA]</scope>
    <source>
        <strain evidence="5 6">CECT 8799</strain>
    </source>
</reference>
<dbReference type="PANTHER" id="PTHR43320">
    <property type="entry name" value="SUGAR KINASE"/>
    <property type="match status" value="1"/>
</dbReference>
<dbReference type="EMBL" id="JACHWZ010000014">
    <property type="protein sequence ID" value="MBB3062163.1"/>
    <property type="molecule type" value="Genomic_DNA"/>
</dbReference>
<dbReference type="Proteomes" id="UP000535937">
    <property type="component" value="Unassembled WGS sequence"/>
</dbReference>
<name>A0A7W4WDD3_9GAMM</name>
<gene>
    <name evidence="5" type="ORF">FHS09_003008</name>
</gene>
<dbReference type="AlphaFoldDB" id="A0A7W4WDD3"/>
<evidence type="ECO:0000313" key="6">
    <source>
        <dbReference type="Proteomes" id="UP000535937"/>
    </source>
</evidence>
<sequence>MHQYDLYGIGAALLDTEIEVSDRDLETLGVEKGVMSLVDDTRQRQLVDDLTDHLVAASRACGGSGANTVIAASYFGLRTFYSCKVASDDNGDFYLANLDAAGVGYPRVLESADGGTTGKCLVLITPDAERSMNTFLGISERLSVAEVDSTALAASRWAYIEGYLVSSDTGRAAAIALREQAEAAGVKTALSLSDPAMVHLFRDGLGTMIGGGVDLLFCNRDEALGFTGTDSVESAALALREHCRSFAITLGAEGALLWDGGQQYRVSSPKVHAVDTNGAGDMFAGAFLYGLNRDMPFAEAGELACRAAARVVSQYGPRLRPEQHGELLNAECGMRNAEY</sequence>
<dbReference type="GO" id="GO:0016301">
    <property type="term" value="F:kinase activity"/>
    <property type="evidence" value="ECO:0007669"/>
    <property type="project" value="UniProtKB-KW"/>
</dbReference>
<comment type="caution">
    <text evidence="5">The sequence shown here is derived from an EMBL/GenBank/DDBJ whole genome shotgun (WGS) entry which is preliminary data.</text>
</comment>
<evidence type="ECO:0000256" key="1">
    <source>
        <dbReference type="ARBA" id="ARBA00010688"/>
    </source>
</evidence>
<dbReference type="InterPro" id="IPR002173">
    <property type="entry name" value="Carboh/pur_kinase_PfkB_CS"/>
</dbReference>
<evidence type="ECO:0000256" key="3">
    <source>
        <dbReference type="ARBA" id="ARBA00022777"/>
    </source>
</evidence>
<keyword evidence="3 5" id="KW-0418">Kinase</keyword>
<dbReference type="RefSeq" id="WP_183461224.1">
    <property type="nucleotide sequence ID" value="NZ_JACHWZ010000014.1"/>
</dbReference>
<dbReference type="Gene3D" id="3.40.1190.20">
    <property type="match status" value="1"/>
</dbReference>
<proteinExistence type="inferred from homology"/>
<dbReference type="CDD" id="cd01168">
    <property type="entry name" value="adenosine_kinase"/>
    <property type="match status" value="1"/>
</dbReference>
<dbReference type="PROSITE" id="PS00584">
    <property type="entry name" value="PFKB_KINASES_2"/>
    <property type="match status" value="1"/>
</dbReference>
<evidence type="ECO:0000256" key="2">
    <source>
        <dbReference type="ARBA" id="ARBA00022679"/>
    </source>
</evidence>
<accession>A0A7W4WDD3</accession>
<dbReference type="InterPro" id="IPR052700">
    <property type="entry name" value="Carb_kinase_PfkB-like"/>
</dbReference>
<evidence type="ECO:0000313" key="5">
    <source>
        <dbReference type="EMBL" id="MBB3062163.1"/>
    </source>
</evidence>
<dbReference type="Pfam" id="PF00294">
    <property type="entry name" value="PfkB"/>
    <property type="match status" value="1"/>
</dbReference>
<evidence type="ECO:0000259" key="4">
    <source>
        <dbReference type="Pfam" id="PF00294"/>
    </source>
</evidence>
<keyword evidence="6" id="KW-1185">Reference proteome</keyword>
<dbReference type="InterPro" id="IPR029056">
    <property type="entry name" value="Ribokinase-like"/>
</dbReference>
<dbReference type="SUPFAM" id="SSF53613">
    <property type="entry name" value="Ribokinase-like"/>
    <property type="match status" value="1"/>
</dbReference>
<organism evidence="5 6">
    <name type="scientific">Microbulbifer rhizosphaerae</name>
    <dbReference type="NCBI Taxonomy" id="1562603"/>
    <lineage>
        <taxon>Bacteria</taxon>
        <taxon>Pseudomonadati</taxon>
        <taxon>Pseudomonadota</taxon>
        <taxon>Gammaproteobacteria</taxon>
        <taxon>Cellvibrionales</taxon>
        <taxon>Microbulbiferaceae</taxon>
        <taxon>Microbulbifer</taxon>
    </lineage>
</organism>
<dbReference type="InterPro" id="IPR011611">
    <property type="entry name" value="PfkB_dom"/>
</dbReference>
<feature type="domain" description="Carbohydrate kinase PfkB" evidence="4">
    <location>
        <begin position="56"/>
        <end position="319"/>
    </location>
</feature>
<comment type="similarity">
    <text evidence="1">Belongs to the carbohydrate kinase PfkB family.</text>
</comment>
<protein>
    <submittedName>
        <fullName evidence="5">Sugar/nucleoside kinase (Ribokinase family)</fullName>
    </submittedName>
</protein>
<keyword evidence="2" id="KW-0808">Transferase</keyword>